<keyword evidence="2" id="KW-1185">Reference proteome</keyword>
<evidence type="ECO:0000313" key="2">
    <source>
        <dbReference type="Proteomes" id="UP000647860"/>
    </source>
</evidence>
<evidence type="ECO:0000313" key="1">
    <source>
        <dbReference type="EMBL" id="GIJ18386.1"/>
    </source>
</evidence>
<dbReference type="SUPFAM" id="SSF53474">
    <property type="entry name" value="alpha/beta-Hydrolases"/>
    <property type="match status" value="1"/>
</dbReference>
<dbReference type="Gene3D" id="3.40.50.1820">
    <property type="entry name" value="alpha/beta hydrolase"/>
    <property type="match status" value="1"/>
</dbReference>
<comment type="caution">
    <text evidence="1">The sequence shown here is derived from an EMBL/GenBank/DDBJ whole genome shotgun (WGS) entry which is preliminary data.</text>
</comment>
<dbReference type="RefSeq" id="WP_204292717.1">
    <property type="nucleotide sequence ID" value="NZ_BAAAGZ010000063.1"/>
</dbReference>
<dbReference type="Proteomes" id="UP000647860">
    <property type="component" value="Unassembled WGS sequence"/>
</dbReference>
<dbReference type="EMBL" id="BOPA01000040">
    <property type="protein sequence ID" value="GIJ18386.1"/>
    <property type="molecule type" value="Genomic_DNA"/>
</dbReference>
<dbReference type="InterPro" id="IPR029058">
    <property type="entry name" value="AB_hydrolase_fold"/>
</dbReference>
<evidence type="ECO:0008006" key="3">
    <source>
        <dbReference type="Google" id="ProtNLM"/>
    </source>
</evidence>
<proteinExistence type="predicted"/>
<sequence>MPIVFVHGVGTRRGTGKAYDRRVAARTALLRRFLGPTLGLDPKSTRVFNPYWGSEAATFRWDHASLPGPDVEAFGAPDDPTSSDGVLAEAALTAWEEPPPPDRTLLATARMSAPAAVDLLWTVASEVEWIDSADVDSLAGFAYEASRWADGVRATDLIDVGNDPALFGRIVEAVERADAAAGDTESFGVREATVVLREALDRIRTAGPRFTSAVAGSVLRRRVHTGVATFMGDVLAYLRQREQSGADGPIASTVTADLRQAHDARTDADPHVVVVAHSMGGNIVFDLLSHLRPDLSCDVLVTVGSQVGLFAELDLLPAVAAPAVAARDRSPRPASIGRWLNVFDECDVLSFAASGVFSGVDDFAYSTGYGLLKAHSSYFVRPSFFRRLGARLEGGA</sequence>
<gene>
    <name evidence="1" type="ORF">Vgi01_50700</name>
</gene>
<organism evidence="1 2">
    <name type="scientific">Micromonospora gifhornensis</name>
    <dbReference type="NCBI Taxonomy" id="84594"/>
    <lineage>
        <taxon>Bacteria</taxon>
        <taxon>Bacillati</taxon>
        <taxon>Actinomycetota</taxon>
        <taxon>Actinomycetes</taxon>
        <taxon>Micromonosporales</taxon>
        <taxon>Micromonosporaceae</taxon>
        <taxon>Micromonospora</taxon>
    </lineage>
</organism>
<reference evidence="1 2" key="1">
    <citation type="submission" date="2021-01" db="EMBL/GenBank/DDBJ databases">
        <title>Whole genome shotgun sequence of Verrucosispora gifhornensis NBRC 16317.</title>
        <authorList>
            <person name="Komaki H."/>
            <person name="Tamura T."/>
        </authorList>
    </citation>
    <scope>NUCLEOTIDE SEQUENCE [LARGE SCALE GENOMIC DNA]</scope>
    <source>
        <strain evidence="1 2">NBRC 16317</strain>
    </source>
</reference>
<name>A0ABQ4IKE7_9ACTN</name>
<accession>A0ABQ4IKE7</accession>
<protein>
    <recommendedName>
        <fullName evidence="3">PGAP1-like protein</fullName>
    </recommendedName>
</protein>